<proteinExistence type="predicted"/>
<organism evidence="2 3">
    <name type="scientific">Sinobacterium caligoides</name>
    <dbReference type="NCBI Taxonomy" id="933926"/>
    <lineage>
        <taxon>Bacteria</taxon>
        <taxon>Pseudomonadati</taxon>
        <taxon>Pseudomonadota</taxon>
        <taxon>Gammaproteobacteria</taxon>
        <taxon>Cellvibrionales</taxon>
        <taxon>Spongiibacteraceae</taxon>
        <taxon>Sinobacterium</taxon>
    </lineage>
</organism>
<keyword evidence="1" id="KW-0472">Membrane</keyword>
<dbReference type="OrthoDB" id="9156649at2"/>
<keyword evidence="1" id="KW-0812">Transmembrane</keyword>
<evidence type="ECO:0000256" key="1">
    <source>
        <dbReference type="SAM" id="Phobius"/>
    </source>
</evidence>
<evidence type="ECO:0000313" key="3">
    <source>
        <dbReference type="Proteomes" id="UP000275394"/>
    </source>
</evidence>
<keyword evidence="1" id="KW-1133">Transmembrane helix</keyword>
<dbReference type="Proteomes" id="UP000275394">
    <property type="component" value="Unassembled WGS sequence"/>
</dbReference>
<evidence type="ECO:0008006" key="4">
    <source>
        <dbReference type="Google" id="ProtNLM"/>
    </source>
</evidence>
<sequence length="218" mass="24430">MSLTIQQYLIPVLLLIFALVALVYALRMLWLKSWFIGMMRGMFGVALLFVVGGLLLTAKDLLTYKHLAGEQLVATLSFNKNLNGSYNLDLTDAQGDSRSYLLWGDQWQLDARVVKWSNNIPLAPMFRLERLSGRYFSIEQEVKAPKSVYALADDNYGVDVGRLIQHYSSSFPYLDATYGSATYMPSVDGALFEVYMGSTGLITRAINESAKQAVGNWQ</sequence>
<dbReference type="RefSeq" id="WP_123712978.1">
    <property type="nucleotide sequence ID" value="NZ_RKHR01000005.1"/>
</dbReference>
<dbReference type="EMBL" id="RKHR01000005">
    <property type="protein sequence ID" value="ROR99979.1"/>
    <property type="molecule type" value="Genomic_DNA"/>
</dbReference>
<name>A0A3N2DJL0_9GAMM</name>
<dbReference type="AlphaFoldDB" id="A0A3N2DJL0"/>
<accession>A0A3N2DJL0</accession>
<comment type="caution">
    <text evidence="2">The sequence shown here is derived from an EMBL/GenBank/DDBJ whole genome shotgun (WGS) entry which is preliminary data.</text>
</comment>
<protein>
    <recommendedName>
        <fullName evidence="4">Cation/multidrug efflux pump</fullName>
    </recommendedName>
</protein>
<evidence type="ECO:0000313" key="2">
    <source>
        <dbReference type="EMBL" id="ROR99979.1"/>
    </source>
</evidence>
<feature type="transmembrane region" description="Helical" evidence="1">
    <location>
        <begin position="35"/>
        <end position="56"/>
    </location>
</feature>
<keyword evidence="3" id="KW-1185">Reference proteome</keyword>
<gene>
    <name evidence="2" type="ORF">EDC56_2614</name>
</gene>
<reference evidence="2 3" key="1">
    <citation type="submission" date="2018-11" db="EMBL/GenBank/DDBJ databases">
        <title>Genomic Encyclopedia of Type Strains, Phase IV (KMG-IV): sequencing the most valuable type-strain genomes for metagenomic binning, comparative biology and taxonomic classification.</title>
        <authorList>
            <person name="Goeker M."/>
        </authorList>
    </citation>
    <scope>NUCLEOTIDE SEQUENCE [LARGE SCALE GENOMIC DNA]</scope>
    <source>
        <strain evidence="2 3">DSM 100316</strain>
    </source>
</reference>